<sequence>MKLYLWQPTTVKMVFPLQPDDDQPRELRTLLQQVDSSSAIAMSGIDANLGPALTIDVIDNRFPIFVGIYAFSLLKVVETCRQLEAA</sequence>
<name>A0A4C2ACC2_EUMVA</name>
<protein>
    <submittedName>
        <fullName evidence="1">Uncharacterized protein</fullName>
    </submittedName>
</protein>
<comment type="caution">
    <text evidence="1">The sequence shown here is derived from an EMBL/GenBank/DDBJ whole genome shotgun (WGS) entry which is preliminary data.</text>
</comment>
<dbReference type="Proteomes" id="UP000299102">
    <property type="component" value="Unassembled WGS sequence"/>
</dbReference>
<dbReference type="EMBL" id="BGZK01003002">
    <property type="protein sequence ID" value="GBP97778.1"/>
    <property type="molecule type" value="Genomic_DNA"/>
</dbReference>
<proteinExistence type="predicted"/>
<organism evidence="1 2">
    <name type="scientific">Eumeta variegata</name>
    <name type="common">Bagworm moth</name>
    <name type="synonym">Eumeta japonica</name>
    <dbReference type="NCBI Taxonomy" id="151549"/>
    <lineage>
        <taxon>Eukaryota</taxon>
        <taxon>Metazoa</taxon>
        <taxon>Ecdysozoa</taxon>
        <taxon>Arthropoda</taxon>
        <taxon>Hexapoda</taxon>
        <taxon>Insecta</taxon>
        <taxon>Pterygota</taxon>
        <taxon>Neoptera</taxon>
        <taxon>Endopterygota</taxon>
        <taxon>Lepidoptera</taxon>
        <taxon>Glossata</taxon>
        <taxon>Ditrysia</taxon>
        <taxon>Tineoidea</taxon>
        <taxon>Psychidae</taxon>
        <taxon>Oiketicinae</taxon>
        <taxon>Eumeta</taxon>
    </lineage>
</organism>
<accession>A0A4C2ACC2</accession>
<evidence type="ECO:0000313" key="1">
    <source>
        <dbReference type="EMBL" id="GBP97778.1"/>
    </source>
</evidence>
<keyword evidence="2" id="KW-1185">Reference proteome</keyword>
<dbReference type="AlphaFoldDB" id="A0A4C2ACC2"/>
<evidence type="ECO:0000313" key="2">
    <source>
        <dbReference type="Proteomes" id="UP000299102"/>
    </source>
</evidence>
<reference evidence="1 2" key="1">
    <citation type="journal article" date="2019" name="Commun. Biol.">
        <title>The bagworm genome reveals a unique fibroin gene that provides high tensile strength.</title>
        <authorList>
            <person name="Kono N."/>
            <person name="Nakamura H."/>
            <person name="Ohtoshi R."/>
            <person name="Tomita M."/>
            <person name="Numata K."/>
            <person name="Arakawa K."/>
        </authorList>
    </citation>
    <scope>NUCLEOTIDE SEQUENCE [LARGE SCALE GENOMIC DNA]</scope>
</reference>
<gene>
    <name evidence="1" type="ORF">EVAR_97638_1</name>
</gene>